<keyword evidence="1" id="KW-0614">Plasmid</keyword>
<name>A0A1D7UCQ1_9HYPH</name>
<dbReference type="AlphaFoldDB" id="A0A1D7UCQ1"/>
<dbReference type="Pfam" id="PF14907">
    <property type="entry name" value="NTP_transf_5"/>
    <property type="match status" value="1"/>
</dbReference>
<dbReference type="EMBL" id="CP017148">
    <property type="protein sequence ID" value="AOO85104.1"/>
    <property type="molecule type" value="Genomic_DNA"/>
</dbReference>
<dbReference type="OrthoDB" id="3666146at2"/>
<accession>A0A1D7UCQ1</accession>
<proteinExistence type="predicted"/>
<reference evidence="1 2" key="1">
    <citation type="journal article" date="2015" name="Antonie Van Leeuwenhoek">
        <title>Bosea vaviloviae sp. nov., a new species of slow-growing rhizobia isolated from nodules of the relict species Vavilovia formosa (Stev.) Fed.</title>
        <authorList>
            <person name="Safronova V.I."/>
            <person name="Kuznetsova I.G."/>
            <person name="Sazanova A.L."/>
            <person name="Kimeklis A.K."/>
            <person name="Belimov A.A."/>
            <person name="Andronov E.E."/>
            <person name="Pinaev A.G."/>
            <person name="Chizhevskaya E.P."/>
            <person name="Pukhaev A.R."/>
            <person name="Popov K.P."/>
            <person name="Willems A."/>
            <person name="Tikhonovich I.A."/>
        </authorList>
    </citation>
    <scope>NUCLEOTIDE SEQUENCE [LARGE SCALE GENOMIC DNA]</scope>
    <source>
        <strain evidence="1 2">Vaf18</strain>
        <plasmid evidence="1">unnamed1</plasmid>
    </source>
</reference>
<evidence type="ECO:0000313" key="2">
    <source>
        <dbReference type="Proteomes" id="UP000094969"/>
    </source>
</evidence>
<dbReference type="KEGG" id="bvv:BHK69_30890"/>
<gene>
    <name evidence="1" type="ORF">BHK69_30890</name>
</gene>
<dbReference type="RefSeq" id="WP_069694287.1">
    <property type="nucleotide sequence ID" value="NZ_CP017148.1"/>
</dbReference>
<dbReference type="InterPro" id="IPR039498">
    <property type="entry name" value="NTP_transf_5"/>
</dbReference>
<organism evidence="1 2">
    <name type="scientific">Bosea vaviloviae</name>
    <dbReference type="NCBI Taxonomy" id="1526658"/>
    <lineage>
        <taxon>Bacteria</taxon>
        <taxon>Pseudomonadati</taxon>
        <taxon>Pseudomonadota</taxon>
        <taxon>Alphaproteobacteria</taxon>
        <taxon>Hyphomicrobiales</taxon>
        <taxon>Boseaceae</taxon>
        <taxon>Bosea</taxon>
    </lineage>
</organism>
<sequence length="518" mass="58289">MTERGATEFLLWIARSGEEGAHIGWRDLDDARLFELAKKHRVVGRALACLQREDAHRRHASLVELLSEEFVRIKTAARLQSEVTESFLSVARQAGGQFVLIKGNTVFDLLGGEFRLRKTSDIDMISSKPDALHSHLLDLGYVHSWKASSHEEINIRYQGTLVDVHKYFPLFRMTRGERAIPAPINSQAFGLNLRTNNLELVALGVDEIIEGSIYIPHIDGHPILRPAPALAAFITAMHLYGDFVRAYPALMRFRPLVRLFELLELDELIGHVDFDPVKFRVYVDSHGVRNEMVQVARIMAQVTGNRRLFELLGAPYYNGNEYELFVAFGFSVSREYDVTDLLIRPLGLCGLLSGEAIETLVFEDRSVTPLVGGNSAVKPTYWGEKNFPAIISVCRQERMLEFTIEYLESQLPSPYISITLGQDYYRIFPECRGRETSTMVNSAHEIQAMEVCLGALMQKVRVCIEAGMGHRGEEMLDATLTLGNVSGATMDLGLFVPYRCVLPPQFDQQGTPRRSALP</sequence>
<geneLocation type="plasmid" evidence="1 2">
    <name>unnamed1</name>
</geneLocation>
<evidence type="ECO:0000313" key="1">
    <source>
        <dbReference type="EMBL" id="AOO85104.1"/>
    </source>
</evidence>
<protein>
    <recommendedName>
        <fullName evidence="3">Nucleotidyltransferase</fullName>
    </recommendedName>
</protein>
<keyword evidence="2" id="KW-1185">Reference proteome</keyword>
<dbReference type="Proteomes" id="UP000094969">
    <property type="component" value="Plasmid unnamed1"/>
</dbReference>
<evidence type="ECO:0008006" key="3">
    <source>
        <dbReference type="Google" id="ProtNLM"/>
    </source>
</evidence>